<organism evidence="2">
    <name type="scientific">freshwater metagenome</name>
    <dbReference type="NCBI Taxonomy" id="449393"/>
    <lineage>
        <taxon>unclassified sequences</taxon>
        <taxon>metagenomes</taxon>
        <taxon>ecological metagenomes</taxon>
    </lineage>
</organism>
<proteinExistence type="predicted"/>
<evidence type="ECO:0000313" key="1">
    <source>
        <dbReference type="EMBL" id="CAB4714796.1"/>
    </source>
</evidence>
<dbReference type="EMBL" id="CAEZYY010000001">
    <property type="protein sequence ID" value="CAB4736002.1"/>
    <property type="molecule type" value="Genomic_DNA"/>
</dbReference>
<accession>A0A6J6SMA5</accession>
<sequence length="200" mass="21183">MQHSSLTDLALRHGSLVRDSVVPSRMSLAAWYRAHSSGRLVRLHPGVARLAGTQPTPRLRIEAAIAASMPGSIAGGLTAAWLWGSPSAAGPVVELLAPPYRHPGRLDGVEFHRPTAVPYPRSCTVSGLRTCDPLRSVLDVAAWNPTRLDAVLAELVGAGCFGIDAVHDMLGRERRQGRPGVTALAGALSRWSGDRLPALA</sequence>
<dbReference type="EMBL" id="CAEZXX010000092">
    <property type="protein sequence ID" value="CAB4714796.1"/>
    <property type="molecule type" value="Genomic_DNA"/>
</dbReference>
<gene>
    <name evidence="1" type="ORF">UFOPK2602_01367</name>
    <name evidence="2" type="ORF">UFOPK2806_00031</name>
    <name evidence="3" type="ORF">UFOPK4306_01306</name>
</gene>
<evidence type="ECO:0000313" key="3">
    <source>
        <dbReference type="EMBL" id="CAB5063764.1"/>
    </source>
</evidence>
<reference evidence="2" key="1">
    <citation type="submission" date="2020-05" db="EMBL/GenBank/DDBJ databases">
        <authorList>
            <person name="Chiriac C."/>
            <person name="Salcher M."/>
            <person name="Ghai R."/>
            <person name="Kavagutti S V."/>
        </authorList>
    </citation>
    <scope>NUCLEOTIDE SEQUENCE</scope>
</reference>
<dbReference type="EMBL" id="CAFBQP010000046">
    <property type="protein sequence ID" value="CAB5063764.1"/>
    <property type="molecule type" value="Genomic_DNA"/>
</dbReference>
<evidence type="ECO:0000313" key="2">
    <source>
        <dbReference type="EMBL" id="CAB4736002.1"/>
    </source>
</evidence>
<name>A0A6J6SMA5_9ZZZZ</name>
<protein>
    <submittedName>
        <fullName evidence="2">Unannotated protein</fullName>
    </submittedName>
</protein>
<dbReference type="AlphaFoldDB" id="A0A6J6SMA5"/>